<dbReference type="Proteomes" id="UP001249851">
    <property type="component" value="Unassembled WGS sequence"/>
</dbReference>
<dbReference type="AlphaFoldDB" id="A0AAD9V8P7"/>
<dbReference type="EMBL" id="JARQWQ010000019">
    <property type="protein sequence ID" value="KAK2565443.1"/>
    <property type="molecule type" value="Genomic_DNA"/>
</dbReference>
<protein>
    <submittedName>
        <fullName evidence="1">Uncharacterized protein</fullName>
    </submittedName>
</protein>
<evidence type="ECO:0000313" key="1">
    <source>
        <dbReference type="EMBL" id="KAK2565443.1"/>
    </source>
</evidence>
<reference evidence="1" key="1">
    <citation type="journal article" date="2023" name="G3 (Bethesda)">
        <title>Whole genome assembly and annotation of the endangered Caribbean coral Acropora cervicornis.</title>
        <authorList>
            <person name="Selwyn J.D."/>
            <person name="Vollmer S.V."/>
        </authorList>
    </citation>
    <scope>NUCLEOTIDE SEQUENCE</scope>
    <source>
        <strain evidence="1">K2</strain>
    </source>
</reference>
<reference evidence="1" key="2">
    <citation type="journal article" date="2023" name="Science">
        <title>Genomic signatures of disease resistance in endangered staghorn corals.</title>
        <authorList>
            <person name="Vollmer S.V."/>
            <person name="Selwyn J.D."/>
            <person name="Despard B.A."/>
            <person name="Roesel C.L."/>
        </authorList>
    </citation>
    <scope>NUCLEOTIDE SEQUENCE</scope>
    <source>
        <strain evidence="1">K2</strain>
    </source>
</reference>
<proteinExistence type="predicted"/>
<organism evidence="1 2">
    <name type="scientific">Acropora cervicornis</name>
    <name type="common">Staghorn coral</name>
    <dbReference type="NCBI Taxonomy" id="6130"/>
    <lineage>
        <taxon>Eukaryota</taxon>
        <taxon>Metazoa</taxon>
        <taxon>Cnidaria</taxon>
        <taxon>Anthozoa</taxon>
        <taxon>Hexacorallia</taxon>
        <taxon>Scleractinia</taxon>
        <taxon>Astrocoeniina</taxon>
        <taxon>Acroporidae</taxon>
        <taxon>Acropora</taxon>
    </lineage>
</organism>
<comment type="caution">
    <text evidence="1">The sequence shown here is derived from an EMBL/GenBank/DDBJ whole genome shotgun (WGS) entry which is preliminary data.</text>
</comment>
<evidence type="ECO:0000313" key="2">
    <source>
        <dbReference type="Proteomes" id="UP001249851"/>
    </source>
</evidence>
<gene>
    <name evidence="1" type="ORF">P5673_010504</name>
</gene>
<name>A0AAD9V8P7_ACRCE</name>
<accession>A0AAD9V8P7</accession>
<keyword evidence="2" id="KW-1185">Reference proteome</keyword>
<sequence length="105" mass="11846">MHAIDLVNGKRESGLQYTRKITSMSYGKLEKSNIDDCNVVGILSPDMAKAFASLHPPLLLRKLDGNGFSMSSTGLIWTCFTERKYRVKLGTEITIEYKEIALRFD</sequence>